<protein>
    <submittedName>
        <fullName evidence="2">Uncharacterized protein</fullName>
    </submittedName>
</protein>
<gene>
    <name evidence="2" type="ordered locus">RHA1_ro02144</name>
</gene>
<dbReference type="EMBL" id="CP000431">
    <property type="protein sequence ID" value="ABG93951.1"/>
    <property type="molecule type" value="Genomic_DNA"/>
</dbReference>
<dbReference type="HOGENOM" id="CLU_2540350_0_0_11"/>
<proteinExistence type="predicted"/>
<sequence length="83" mass="9092">MMSCGLQLSSRSGAETECPYPSTDPRKPMRVVSASSKDVMMVDIFLTPFGDSADSKSPTFRGSVICTRVFTSNKHKVVNICNR</sequence>
<evidence type="ECO:0000256" key="1">
    <source>
        <dbReference type="SAM" id="MobiDB-lite"/>
    </source>
</evidence>
<evidence type="ECO:0000313" key="2">
    <source>
        <dbReference type="EMBL" id="ABG93951.1"/>
    </source>
</evidence>
<feature type="compositionally biased region" description="Polar residues" evidence="1">
    <location>
        <begin position="1"/>
        <end position="13"/>
    </location>
</feature>
<organism evidence="2 3">
    <name type="scientific">Rhodococcus jostii (strain RHA1)</name>
    <dbReference type="NCBI Taxonomy" id="101510"/>
    <lineage>
        <taxon>Bacteria</taxon>
        <taxon>Bacillati</taxon>
        <taxon>Actinomycetota</taxon>
        <taxon>Actinomycetes</taxon>
        <taxon>Mycobacteriales</taxon>
        <taxon>Nocardiaceae</taxon>
        <taxon>Rhodococcus</taxon>
    </lineage>
</organism>
<feature type="region of interest" description="Disordered" evidence="1">
    <location>
        <begin position="1"/>
        <end position="29"/>
    </location>
</feature>
<evidence type="ECO:0000313" key="3">
    <source>
        <dbReference type="Proteomes" id="UP000008710"/>
    </source>
</evidence>
<name>Q0SET5_RHOJR</name>
<accession>Q0SET5</accession>
<dbReference type="KEGG" id="rha:RHA1_ro02144"/>
<dbReference type="AlphaFoldDB" id="Q0SET5"/>
<dbReference type="Proteomes" id="UP000008710">
    <property type="component" value="Chromosome"/>
</dbReference>
<reference evidence="3" key="1">
    <citation type="journal article" date="2006" name="Proc. Natl. Acad. Sci. U.S.A.">
        <title>The complete genome of Rhodococcus sp. RHA1 provides insights into a catabolic powerhouse.</title>
        <authorList>
            <person name="McLeod M.P."/>
            <person name="Warren R.L."/>
            <person name="Hsiao W.W.L."/>
            <person name="Araki N."/>
            <person name="Myhre M."/>
            <person name="Fernandes C."/>
            <person name="Miyazawa D."/>
            <person name="Wong W."/>
            <person name="Lillquist A.L."/>
            <person name="Wang D."/>
            <person name="Dosanjh M."/>
            <person name="Hara H."/>
            <person name="Petrescu A."/>
            <person name="Morin R.D."/>
            <person name="Yang G."/>
            <person name="Stott J.M."/>
            <person name="Schein J.E."/>
            <person name="Shin H."/>
            <person name="Smailus D."/>
            <person name="Siddiqui A.S."/>
            <person name="Marra M.A."/>
            <person name="Jones S.J.M."/>
            <person name="Holt R."/>
            <person name="Brinkman F.S.L."/>
            <person name="Miyauchi K."/>
            <person name="Fukuda M."/>
            <person name="Davies J.E."/>
            <person name="Mohn W.W."/>
            <person name="Eltis L.D."/>
        </authorList>
    </citation>
    <scope>NUCLEOTIDE SEQUENCE [LARGE SCALE GENOMIC DNA]</scope>
    <source>
        <strain evidence="3">RHA1</strain>
    </source>
</reference>